<dbReference type="Proteomes" id="UP000887564">
    <property type="component" value="Unplaced"/>
</dbReference>
<dbReference type="AlphaFoldDB" id="A0A914R947"/>
<evidence type="ECO:0000313" key="1">
    <source>
        <dbReference type="Proteomes" id="UP000887564"/>
    </source>
</evidence>
<reference evidence="2" key="1">
    <citation type="submission" date="2022-11" db="UniProtKB">
        <authorList>
            <consortium name="WormBaseParasite"/>
        </authorList>
    </citation>
    <scope>IDENTIFICATION</scope>
</reference>
<name>A0A914R947_PAREQ</name>
<keyword evidence="1" id="KW-1185">Reference proteome</keyword>
<organism evidence="1 2">
    <name type="scientific">Parascaris equorum</name>
    <name type="common">Equine roundworm</name>
    <dbReference type="NCBI Taxonomy" id="6256"/>
    <lineage>
        <taxon>Eukaryota</taxon>
        <taxon>Metazoa</taxon>
        <taxon>Ecdysozoa</taxon>
        <taxon>Nematoda</taxon>
        <taxon>Chromadorea</taxon>
        <taxon>Rhabditida</taxon>
        <taxon>Spirurina</taxon>
        <taxon>Ascaridomorpha</taxon>
        <taxon>Ascaridoidea</taxon>
        <taxon>Ascarididae</taxon>
        <taxon>Parascaris</taxon>
    </lineage>
</organism>
<dbReference type="WBParaSite" id="PEQ_0000122501-mRNA-1">
    <property type="protein sequence ID" value="PEQ_0000122501-mRNA-1"/>
    <property type="gene ID" value="PEQ_0000122501"/>
</dbReference>
<sequence length="123" mass="13848">MIIEHERKVMSYFDIDVGFCGMVLFNDVARIGFPLTRYTTNSDVTTAILGMNFNGGISNIAAGMRTAMAETKSTREQGYEEMVKAAGDPSRFYDRSNFTELVDVIDEVCNEAACMFHQLLLFY</sequence>
<proteinExistence type="predicted"/>
<accession>A0A914R947</accession>
<protein>
    <submittedName>
        <fullName evidence="2">Uncharacterized protein</fullName>
    </submittedName>
</protein>
<evidence type="ECO:0000313" key="2">
    <source>
        <dbReference type="WBParaSite" id="PEQ_0000122501-mRNA-1"/>
    </source>
</evidence>
<dbReference type="SUPFAM" id="SSF53300">
    <property type="entry name" value="vWA-like"/>
    <property type="match status" value="1"/>
</dbReference>
<dbReference type="InterPro" id="IPR036465">
    <property type="entry name" value="vWFA_dom_sf"/>
</dbReference>
<dbReference type="Gene3D" id="3.40.50.410">
    <property type="entry name" value="von Willebrand factor, type A domain"/>
    <property type="match status" value="1"/>
</dbReference>